<gene>
    <name evidence="1" type="ORF">DI542_01030</name>
</gene>
<accession>A0A2W5RVP1</accession>
<name>A0A2W5RVP1_ACIJO</name>
<organism evidence="1 2">
    <name type="scientific">Acinetobacter johnsonii</name>
    <dbReference type="NCBI Taxonomy" id="40214"/>
    <lineage>
        <taxon>Bacteria</taxon>
        <taxon>Pseudomonadati</taxon>
        <taxon>Pseudomonadota</taxon>
        <taxon>Gammaproteobacteria</taxon>
        <taxon>Moraxellales</taxon>
        <taxon>Moraxellaceae</taxon>
        <taxon>Acinetobacter</taxon>
    </lineage>
</organism>
<protein>
    <submittedName>
        <fullName evidence="1">Uncharacterized protein</fullName>
    </submittedName>
</protein>
<sequence length="69" mass="8109">MWRAFRKKRGSLFFGRRIEQGFGNLMAHHTMFKVKDPESVSALTYMPHEDAPVTTFEEERLKAIKKKPV</sequence>
<proteinExistence type="predicted"/>
<comment type="caution">
    <text evidence="1">The sequence shown here is derived from an EMBL/GenBank/DDBJ whole genome shotgun (WGS) entry which is preliminary data.</text>
</comment>
<evidence type="ECO:0000313" key="2">
    <source>
        <dbReference type="Proteomes" id="UP000249282"/>
    </source>
</evidence>
<dbReference type="EMBL" id="QFQJ01000002">
    <property type="protein sequence ID" value="PZQ93786.1"/>
    <property type="molecule type" value="Genomic_DNA"/>
</dbReference>
<dbReference type="Proteomes" id="UP000249282">
    <property type="component" value="Unassembled WGS sequence"/>
</dbReference>
<evidence type="ECO:0000313" key="1">
    <source>
        <dbReference type="EMBL" id="PZQ93786.1"/>
    </source>
</evidence>
<dbReference type="AlphaFoldDB" id="A0A2W5RVP1"/>
<reference evidence="1 2" key="1">
    <citation type="submission" date="2017-11" db="EMBL/GenBank/DDBJ databases">
        <title>Infants hospitalized years apart are colonized by the same room-sourced microbial strains.</title>
        <authorList>
            <person name="Brooks B."/>
            <person name="Olm M.R."/>
            <person name="Firek B.A."/>
            <person name="Baker R."/>
            <person name="Thomas B.C."/>
            <person name="Morowitz M.J."/>
            <person name="Banfield J.F."/>
        </authorList>
    </citation>
    <scope>NUCLEOTIDE SEQUENCE [LARGE SCALE GENOMIC DNA]</scope>
    <source>
        <strain evidence="1">S2_003_000_R3_20</strain>
    </source>
</reference>